<sequence length="207" mass="23156">MDSPPPPPPHLRLPRLPPRRRTASRWTPPGSRSRTGGASARTTRRCVGSFSHVMNVDFVKWGSFEKNCESMDATWESIAHGRRLSKNNTWGPPARVPLERSRDAAVGARLMKSETFQETSSSSAGARSARPSPLSPKTQGRVVAVPEDLDEMDRRCEAFINKVRARMNLERQESFRRRCQDISARLNDSLLSSSSSPRLCQLQACLL</sequence>
<organism evidence="2">
    <name type="scientific">Spirodela intermedia</name>
    <name type="common">Intermediate duckweed</name>
    <dbReference type="NCBI Taxonomy" id="51605"/>
    <lineage>
        <taxon>Eukaryota</taxon>
        <taxon>Viridiplantae</taxon>
        <taxon>Streptophyta</taxon>
        <taxon>Embryophyta</taxon>
        <taxon>Tracheophyta</taxon>
        <taxon>Spermatophyta</taxon>
        <taxon>Magnoliopsida</taxon>
        <taxon>Liliopsida</taxon>
        <taxon>Araceae</taxon>
        <taxon>Lemnoideae</taxon>
        <taxon>Spirodela</taxon>
    </lineage>
</organism>
<protein>
    <submittedName>
        <fullName evidence="2">Uncharacterized protein</fullName>
    </submittedName>
</protein>
<reference evidence="2 3" key="1">
    <citation type="submission" date="2019-12" db="EMBL/GenBank/DDBJ databases">
        <authorList>
            <person name="Scholz U."/>
            <person name="Mascher M."/>
            <person name="Fiebig A."/>
        </authorList>
    </citation>
    <scope>NUCLEOTIDE SEQUENCE</scope>
</reference>
<keyword evidence="3" id="KW-1185">Reference proteome</keyword>
<proteinExistence type="predicted"/>
<dbReference type="EMBL" id="LR743589">
    <property type="protein sequence ID" value="CAA2616031.1"/>
    <property type="molecule type" value="Genomic_DNA"/>
</dbReference>
<feature type="region of interest" description="Disordered" evidence="1">
    <location>
        <begin position="113"/>
        <end position="140"/>
    </location>
</feature>
<evidence type="ECO:0000256" key="1">
    <source>
        <dbReference type="SAM" id="MobiDB-lite"/>
    </source>
</evidence>
<dbReference type="Proteomes" id="UP001189122">
    <property type="component" value="Unassembled WGS sequence"/>
</dbReference>
<feature type="compositionally biased region" description="Pro residues" evidence="1">
    <location>
        <begin position="1"/>
        <end position="11"/>
    </location>
</feature>
<evidence type="ECO:0000313" key="3">
    <source>
        <dbReference type="Proteomes" id="UP001189122"/>
    </source>
</evidence>
<accession>A0A7I8IDN6</accession>
<feature type="compositionally biased region" description="Low complexity" evidence="1">
    <location>
        <begin position="30"/>
        <end position="41"/>
    </location>
</feature>
<feature type="compositionally biased region" description="Low complexity" evidence="1">
    <location>
        <begin position="120"/>
        <end position="136"/>
    </location>
</feature>
<name>A0A7I8IDN6_SPIIN</name>
<dbReference type="InterPro" id="IPR008480">
    <property type="entry name" value="DUF761_pln"/>
</dbReference>
<evidence type="ECO:0000313" key="2">
    <source>
        <dbReference type="EMBL" id="CAA2616031.1"/>
    </source>
</evidence>
<feature type="region of interest" description="Disordered" evidence="1">
    <location>
        <begin position="1"/>
        <end position="43"/>
    </location>
</feature>
<gene>
    <name evidence="2" type="ORF">SI7747_02002271</name>
</gene>
<dbReference type="EMBL" id="CACRZD030000002">
    <property type="protein sequence ID" value="CAA6655731.1"/>
    <property type="molecule type" value="Genomic_DNA"/>
</dbReference>
<dbReference type="Pfam" id="PF05553">
    <property type="entry name" value="DUF761"/>
    <property type="match status" value="1"/>
</dbReference>
<dbReference type="AlphaFoldDB" id="A0A7I8IDN6"/>